<sequence length="161" mass="17689">MQTAYDTRNSIKEESRRQWLLEESKPSNGAAAEAGPTDGGEDYERRQSSTSEAARVRAARHCEVRVAQARSGQRQHGESPKQATRRVGSGNDGASPAGNDGDSHQATAAQVRAMAVTHTNGAAGARRGYRRRRRRLASAWRIPASLVERRISGEGKRRRRI</sequence>
<proteinExistence type="predicted"/>
<comment type="caution">
    <text evidence="2">The sequence shown here is derived from an EMBL/GenBank/DDBJ whole genome shotgun (WGS) entry which is preliminary data.</text>
</comment>
<feature type="compositionally biased region" description="Basic and acidic residues" evidence="1">
    <location>
        <begin position="9"/>
        <end position="25"/>
    </location>
</feature>
<feature type="region of interest" description="Disordered" evidence="1">
    <location>
        <begin position="1"/>
        <end position="109"/>
    </location>
</feature>
<gene>
    <name evidence="2" type="ORF">Scep_007598</name>
</gene>
<dbReference type="Proteomes" id="UP001419268">
    <property type="component" value="Unassembled WGS sequence"/>
</dbReference>
<organism evidence="2 3">
    <name type="scientific">Stephania cephalantha</name>
    <dbReference type="NCBI Taxonomy" id="152367"/>
    <lineage>
        <taxon>Eukaryota</taxon>
        <taxon>Viridiplantae</taxon>
        <taxon>Streptophyta</taxon>
        <taxon>Embryophyta</taxon>
        <taxon>Tracheophyta</taxon>
        <taxon>Spermatophyta</taxon>
        <taxon>Magnoliopsida</taxon>
        <taxon>Ranunculales</taxon>
        <taxon>Menispermaceae</taxon>
        <taxon>Menispermoideae</taxon>
        <taxon>Cissampelideae</taxon>
        <taxon>Stephania</taxon>
    </lineage>
</organism>
<evidence type="ECO:0000313" key="2">
    <source>
        <dbReference type="EMBL" id="KAK9148841.1"/>
    </source>
</evidence>
<accession>A0AAP0PQ72</accession>
<name>A0AAP0PQ72_9MAGN</name>
<dbReference type="EMBL" id="JBBNAG010000003">
    <property type="protein sequence ID" value="KAK9148841.1"/>
    <property type="molecule type" value="Genomic_DNA"/>
</dbReference>
<keyword evidence="3" id="KW-1185">Reference proteome</keyword>
<reference evidence="2 3" key="1">
    <citation type="submission" date="2024-01" db="EMBL/GenBank/DDBJ databases">
        <title>Genome assemblies of Stephania.</title>
        <authorList>
            <person name="Yang L."/>
        </authorList>
    </citation>
    <scope>NUCLEOTIDE SEQUENCE [LARGE SCALE GENOMIC DNA]</scope>
    <source>
        <strain evidence="2">JXDWG</strain>
        <tissue evidence="2">Leaf</tissue>
    </source>
</reference>
<protein>
    <submittedName>
        <fullName evidence="2">Uncharacterized protein</fullName>
    </submittedName>
</protein>
<dbReference type="AlphaFoldDB" id="A0AAP0PQ72"/>
<evidence type="ECO:0000256" key="1">
    <source>
        <dbReference type="SAM" id="MobiDB-lite"/>
    </source>
</evidence>
<evidence type="ECO:0000313" key="3">
    <source>
        <dbReference type="Proteomes" id="UP001419268"/>
    </source>
</evidence>